<reference evidence="1" key="1">
    <citation type="journal article" date="2014" name="Front. Microbiol.">
        <title>High frequency of phylogenetically diverse reductive dehalogenase-homologous genes in deep subseafloor sedimentary metagenomes.</title>
        <authorList>
            <person name="Kawai M."/>
            <person name="Futagami T."/>
            <person name="Toyoda A."/>
            <person name="Takaki Y."/>
            <person name="Nishi S."/>
            <person name="Hori S."/>
            <person name="Arai W."/>
            <person name="Tsubouchi T."/>
            <person name="Morono Y."/>
            <person name="Uchiyama I."/>
            <person name="Ito T."/>
            <person name="Fujiyama A."/>
            <person name="Inagaki F."/>
            <person name="Takami H."/>
        </authorList>
    </citation>
    <scope>NUCLEOTIDE SEQUENCE</scope>
    <source>
        <strain evidence="1">Expedition CK06-06</strain>
    </source>
</reference>
<comment type="caution">
    <text evidence="1">The sequence shown here is derived from an EMBL/GenBank/DDBJ whole genome shotgun (WGS) entry which is preliminary data.</text>
</comment>
<name>X1HL00_9ZZZZ</name>
<organism evidence="1">
    <name type="scientific">marine sediment metagenome</name>
    <dbReference type="NCBI Taxonomy" id="412755"/>
    <lineage>
        <taxon>unclassified sequences</taxon>
        <taxon>metagenomes</taxon>
        <taxon>ecological metagenomes</taxon>
    </lineage>
</organism>
<proteinExistence type="predicted"/>
<gene>
    <name evidence="1" type="ORF">S03H2_54947</name>
</gene>
<evidence type="ECO:0000313" key="1">
    <source>
        <dbReference type="EMBL" id="GAH70821.1"/>
    </source>
</evidence>
<dbReference type="AlphaFoldDB" id="X1HL00"/>
<protein>
    <submittedName>
        <fullName evidence="1">Uncharacterized protein</fullName>
    </submittedName>
</protein>
<sequence length="29" mass="3381">LAQKIITKKIMENSDKNNEPVKKENILLK</sequence>
<dbReference type="EMBL" id="BARU01035068">
    <property type="protein sequence ID" value="GAH70821.1"/>
    <property type="molecule type" value="Genomic_DNA"/>
</dbReference>
<accession>X1HL00</accession>
<feature type="non-terminal residue" evidence="1">
    <location>
        <position position="1"/>
    </location>
</feature>